<name>W1NPS5_AMBTC</name>
<reference evidence="2" key="1">
    <citation type="journal article" date="2013" name="Science">
        <title>The Amborella genome and the evolution of flowering plants.</title>
        <authorList>
            <consortium name="Amborella Genome Project"/>
        </authorList>
    </citation>
    <scope>NUCLEOTIDE SEQUENCE [LARGE SCALE GENOMIC DNA]</scope>
</reference>
<protein>
    <submittedName>
        <fullName evidence="1">Uncharacterized protein</fullName>
    </submittedName>
</protein>
<evidence type="ECO:0000313" key="2">
    <source>
        <dbReference type="Proteomes" id="UP000017836"/>
    </source>
</evidence>
<dbReference type="EMBL" id="KI395256">
    <property type="protein sequence ID" value="ERM98836.1"/>
    <property type="molecule type" value="Genomic_DNA"/>
</dbReference>
<feature type="non-terminal residue" evidence="1">
    <location>
        <position position="1"/>
    </location>
</feature>
<evidence type="ECO:0000313" key="1">
    <source>
        <dbReference type="EMBL" id="ERM98836.1"/>
    </source>
</evidence>
<organism evidence="1 2">
    <name type="scientific">Amborella trichopoda</name>
    <dbReference type="NCBI Taxonomy" id="13333"/>
    <lineage>
        <taxon>Eukaryota</taxon>
        <taxon>Viridiplantae</taxon>
        <taxon>Streptophyta</taxon>
        <taxon>Embryophyta</taxon>
        <taxon>Tracheophyta</taxon>
        <taxon>Spermatophyta</taxon>
        <taxon>Magnoliopsida</taxon>
        <taxon>Amborellales</taxon>
        <taxon>Amborellaceae</taxon>
        <taxon>Amborella</taxon>
    </lineage>
</organism>
<dbReference type="Proteomes" id="UP000017836">
    <property type="component" value="Unassembled WGS sequence"/>
</dbReference>
<gene>
    <name evidence="1" type="ORF">AMTR_s00093p00171200</name>
</gene>
<sequence>ISRSIDRHKEIVLVATHQTNRTKVSSAADKVSRSITDYRPALDRRKDLT</sequence>
<dbReference type="AlphaFoldDB" id="W1NPS5"/>
<proteinExistence type="predicted"/>
<keyword evidence="2" id="KW-1185">Reference proteome</keyword>
<accession>W1NPS5</accession>
<dbReference type="HOGENOM" id="CLU_3147529_0_0_1"/>
<dbReference type="Gramene" id="ERM98836">
    <property type="protein sequence ID" value="ERM98836"/>
    <property type="gene ID" value="AMTR_s00093p00171200"/>
</dbReference>